<feature type="region of interest" description="Disordered" evidence="1">
    <location>
        <begin position="1"/>
        <end position="129"/>
    </location>
</feature>
<dbReference type="EMBL" id="ASPP01028087">
    <property type="protein sequence ID" value="ETO05466.1"/>
    <property type="molecule type" value="Genomic_DNA"/>
</dbReference>
<feature type="compositionally biased region" description="Basic and acidic residues" evidence="1">
    <location>
        <begin position="78"/>
        <end position="109"/>
    </location>
</feature>
<sequence length="262" mass="29646">QKKRCQTPVLEEEEKVEETKEEGLRVEQQVQMEIGPEQQRSETKHVNSVNISDSNDNSNNNNNNNNDGDGQLNQMRSGENDDINKDSGNTKEHVMIKHVIRGVETKTEMHSTNNDDGNEEEDVNTGPKEPQKVEDIVAIFNQLNMDELLAQQLAGENLPLVDASSLPHETINTSVNKEYSIVMESAANNNSNDNAETEQDKDTDLIIAMQLEMEETNQMLNTMTNEIGFDYGDDDNENETPSTNKNTNIKKQKQRTNEHQDK</sequence>
<dbReference type="AlphaFoldDB" id="X6LVT7"/>
<dbReference type="Proteomes" id="UP000023152">
    <property type="component" value="Unassembled WGS sequence"/>
</dbReference>
<keyword evidence="3" id="KW-1185">Reference proteome</keyword>
<accession>X6LVT7</accession>
<protein>
    <submittedName>
        <fullName evidence="2">Uncharacterized protein</fullName>
    </submittedName>
</protein>
<name>X6LVT7_RETFI</name>
<feature type="compositionally biased region" description="Low complexity" evidence="1">
    <location>
        <begin position="47"/>
        <end position="69"/>
    </location>
</feature>
<proteinExistence type="predicted"/>
<feature type="region of interest" description="Disordered" evidence="1">
    <location>
        <begin position="226"/>
        <end position="262"/>
    </location>
</feature>
<organism evidence="2 3">
    <name type="scientific">Reticulomyxa filosa</name>
    <dbReference type="NCBI Taxonomy" id="46433"/>
    <lineage>
        <taxon>Eukaryota</taxon>
        <taxon>Sar</taxon>
        <taxon>Rhizaria</taxon>
        <taxon>Retaria</taxon>
        <taxon>Foraminifera</taxon>
        <taxon>Monothalamids</taxon>
        <taxon>Reticulomyxidae</taxon>
        <taxon>Reticulomyxa</taxon>
    </lineage>
</organism>
<reference evidence="2 3" key="1">
    <citation type="journal article" date="2013" name="Curr. Biol.">
        <title>The Genome of the Foraminiferan Reticulomyxa filosa.</title>
        <authorList>
            <person name="Glockner G."/>
            <person name="Hulsmann N."/>
            <person name="Schleicher M."/>
            <person name="Noegel A.A."/>
            <person name="Eichinger L."/>
            <person name="Gallinger C."/>
            <person name="Pawlowski J."/>
            <person name="Sierra R."/>
            <person name="Euteneuer U."/>
            <person name="Pillet L."/>
            <person name="Moustafa A."/>
            <person name="Platzer M."/>
            <person name="Groth M."/>
            <person name="Szafranski K."/>
            <person name="Schliwa M."/>
        </authorList>
    </citation>
    <scope>NUCLEOTIDE SEQUENCE [LARGE SCALE GENOMIC DNA]</scope>
</reference>
<evidence type="ECO:0000313" key="2">
    <source>
        <dbReference type="EMBL" id="ETO05466.1"/>
    </source>
</evidence>
<comment type="caution">
    <text evidence="2">The sequence shown here is derived from an EMBL/GenBank/DDBJ whole genome shotgun (WGS) entry which is preliminary data.</text>
</comment>
<feature type="non-terminal residue" evidence="2">
    <location>
        <position position="1"/>
    </location>
</feature>
<evidence type="ECO:0000256" key="1">
    <source>
        <dbReference type="SAM" id="MobiDB-lite"/>
    </source>
</evidence>
<evidence type="ECO:0000313" key="3">
    <source>
        <dbReference type="Proteomes" id="UP000023152"/>
    </source>
</evidence>
<gene>
    <name evidence="2" type="ORF">RFI_31930</name>
</gene>